<dbReference type="Proteomes" id="UP001178507">
    <property type="component" value="Unassembled WGS sequence"/>
</dbReference>
<organism evidence="3 4">
    <name type="scientific">Effrenium voratum</name>
    <dbReference type="NCBI Taxonomy" id="2562239"/>
    <lineage>
        <taxon>Eukaryota</taxon>
        <taxon>Sar</taxon>
        <taxon>Alveolata</taxon>
        <taxon>Dinophyceae</taxon>
        <taxon>Suessiales</taxon>
        <taxon>Symbiodiniaceae</taxon>
        <taxon>Effrenium</taxon>
    </lineage>
</organism>
<keyword evidence="1" id="KW-1133">Transmembrane helix</keyword>
<evidence type="ECO:0000259" key="2">
    <source>
        <dbReference type="Pfam" id="PF08588"/>
    </source>
</evidence>
<evidence type="ECO:0000313" key="3">
    <source>
        <dbReference type="EMBL" id="CAJ1403971.1"/>
    </source>
</evidence>
<evidence type="ECO:0000256" key="1">
    <source>
        <dbReference type="SAM" id="Phobius"/>
    </source>
</evidence>
<accession>A0AA36NHM2</accession>
<evidence type="ECO:0000313" key="4">
    <source>
        <dbReference type="Proteomes" id="UP001178507"/>
    </source>
</evidence>
<keyword evidence="1" id="KW-0472">Membrane</keyword>
<dbReference type="InterPro" id="IPR013897">
    <property type="entry name" value="Duc1"/>
</dbReference>
<comment type="caution">
    <text evidence="3">The sequence shown here is derived from an EMBL/GenBank/DDBJ whole genome shotgun (WGS) entry which is preliminary data.</text>
</comment>
<keyword evidence="4" id="KW-1185">Reference proteome</keyword>
<dbReference type="AlphaFoldDB" id="A0AA36NHM2"/>
<keyword evidence="1" id="KW-0812">Transmembrane</keyword>
<gene>
    <name evidence="3" type="ORF">EVOR1521_LOCUS26522</name>
</gene>
<protein>
    <recommendedName>
        <fullName evidence="2">Domain of unknown function at the cortex 1 domain-containing protein</fullName>
    </recommendedName>
</protein>
<feature type="transmembrane region" description="Helical" evidence="1">
    <location>
        <begin position="30"/>
        <end position="47"/>
    </location>
</feature>
<name>A0AA36NHM2_9DINO</name>
<sequence>MAIPKVMEARDLQGMDVISTAVGELLAEPVIAPLAVCMALAMLALMLRPKGADTAKKAGLQADQNDSYVASFMQRMGVPEETHVEGCILPGNNLVINQRITEFENEFCSGKLLDLHRATHDKELDKSGEYMYGNYFIGKKRLWETRVQLKFRKPPNQKDVFFGVENEEYVPMTRATKSTMDGVVRMLRNAVGNQIYHSVGDNPEDFRGSTEELELPTFVMPMWAFDQFIVTPEGETPPDLDDECIPDLGSKRSGRVREFRKELDNLVFEVGPTYTFCFWGISQWLDKFSWQIRLPLLGRLDVNQFCGRPPVHVVIYTLIPSEDNRHLQSRKQYYLNVPFWSSKKRPPAQRVMDLLGNSEACDPAYFSSPFGGLSPVKRQLAGRPSNWFACCAGGRP</sequence>
<proteinExistence type="predicted"/>
<dbReference type="EMBL" id="CAUJNA010003517">
    <property type="protein sequence ID" value="CAJ1403971.1"/>
    <property type="molecule type" value="Genomic_DNA"/>
</dbReference>
<reference evidence="3" key="1">
    <citation type="submission" date="2023-08" db="EMBL/GenBank/DDBJ databases">
        <authorList>
            <person name="Chen Y."/>
            <person name="Shah S."/>
            <person name="Dougan E. K."/>
            <person name="Thang M."/>
            <person name="Chan C."/>
        </authorList>
    </citation>
    <scope>NUCLEOTIDE SEQUENCE</scope>
</reference>
<dbReference type="Pfam" id="PF08588">
    <property type="entry name" value="Duc1"/>
    <property type="match status" value="1"/>
</dbReference>
<feature type="domain" description="Domain of unknown function at the cortex 1" evidence="2">
    <location>
        <begin position="93"/>
        <end position="340"/>
    </location>
</feature>